<feature type="region of interest" description="Disordered" evidence="1">
    <location>
        <begin position="1"/>
        <end position="21"/>
    </location>
</feature>
<evidence type="ECO:0000313" key="4">
    <source>
        <dbReference type="Proteomes" id="UP000503820"/>
    </source>
</evidence>
<organism evidence="3 4">
    <name type="scientific">Desulfovibrio psychrotolerans</name>
    <dbReference type="NCBI Taxonomy" id="415242"/>
    <lineage>
        <taxon>Bacteria</taxon>
        <taxon>Pseudomonadati</taxon>
        <taxon>Thermodesulfobacteriota</taxon>
        <taxon>Desulfovibrionia</taxon>
        <taxon>Desulfovibrionales</taxon>
        <taxon>Desulfovibrionaceae</taxon>
        <taxon>Desulfovibrio</taxon>
    </lineage>
</organism>
<dbReference type="SMART" id="SM00481">
    <property type="entry name" value="POLIIIAc"/>
    <property type="match status" value="1"/>
</dbReference>
<feature type="domain" description="Polymerase/histidinol phosphatase N-terminal" evidence="2">
    <location>
        <begin position="6"/>
        <end position="71"/>
    </location>
</feature>
<evidence type="ECO:0000256" key="1">
    <source>
        <dbReference type="SAM" id="MobiDB-lite"/>
    </source>
</evidence>
<dbReference type="SUPFAM" id="SSF89550">
    <property type="entry name" value="PHP domain-like"/>
    <property type="match status" value="1"/>
</dbReference>
<name>A0A7J0BUF0_9BACT</name>
<dbReference type="InterPro" id="IPR004013">
    <property type="entry name" value="PHP_dom"/>
</dbReference>
<comment type="caution">
    <text evidence="3">The sequence shown here is derived from an EMBL/GenBank/DDBJ whole genome shotgun (WGS) entry which is preliminary data.</text>
</comment>
<sequence>MTRTYTDLHTHSTASDGSDSPEELITLAARSGVTTLALTDHDTTDGVEEAMEAGRRHGVRVIPGCELSVRTELGELHILGLWVTPQAPVLRRAMTELRNHRDARNTHIVDKLQELGMRITYPEVLAMAGEGSVGRPHIAQVLMRKGYVRSMMEAFDRFLGERGLAHVPKKVLSPAEGISLLKEEGATVSLAHMFLHGYPDPWLEEMVAQLAALGLDAIEAYHSEHDGRATRKAVDLAVRHGLALTGGSDYHGAVKPNIMLGRGKGGLYVPDFVLENLHALRSAQGLPV</sequence>
<accession>A0A7J0BUF0</accession>
<dbReference type="PANTHER" id="PTHR42924">
    <property type="entry name" value="EXONUCLEASE"/>
    <property type="match status" value="1"/>
</dbReference>
<dbReference type="Gene3D" id="1.10.150.650">
    <property type="match status" value="1"/>
</dbReference>
<keyword evidence="4" id="KW-1185">Reference proteome</keyword>
<dbReference type="Proteomes" id="UP000503820">
    <property type="component" value="Unassembled WGS sequence"/>
</dbReference>
<dbReference type="InterPro" id="IPR052018">
    <property type="entry name" value="PHP_domain"/>
</dbReference>
<proteinExistence type="predicted"/>
<protein>
    <submittedName>
        <fullName evidence="3">Phosphatase</fullName>
    </submittedName>
</protein>
<dbReference type="InterPro" id="IPR003141">
    <property type="entry name" value="Pol/His_phosphatase_N"/>
</dbReference>
<dbReference type="RefSeq" id="WP_174409441.1">
    <property type="nucleotide sequence ID" value="NZ_BLVP01000007.1"/>
</dbReference>
<dbReference type="Gene3D" id="3.20.20.140">
    <property type="entry name" value="Metal-dependent hydrolases"/>
    <property type="match status" value="1"/>
</dbReference>
<evidence type="ECO:0000259" key="2">
    <source>
        <dbReference type="SMART" id="SM00481"/>
    </source>
</evidence>
<dbReference type="PANTHER" id="PTHR42924:SF3">
    <property type="entry name" value="POLYMERASE_HISTIDINOL PHOSPHATASE N-TERMINAL DOMAIN-CONTAINING PROTEIN"/>
    <property type="match status" value="1"/>
</dbReference>
<dbReference type="GO" id="GO:0004534">
    <property type="term" value="F:5'-3' RNA exonuclease activity"/>
    <property type="evidence" value="ECO:0007669"/>
    <property type="project" value="TreeGrafter"/>
</dbReference>
<evidence type="ECO:0000313" key="3">
    <source>
        <dbReference type="EMBL" id="GFM36785.1"/>
    </source>
</evidence>
<gene>
    <name evidence="3" type="ORF">DSM19430T_14690</name>
</gene>
<dbReference type="Pfam" id="PF02811">
    <property type="entry name" value="PHP"/>
    <property type="match status" value="1"/>
</dbReference>
<dbReference type="GO" id="GO:0035312">
    <property type="term" value="F:5'-3' DNA exonuclease activity"/>
    <property type="evidence" value="ECO:0007669"/>
    <property type="project" value="TreeGrafter"/>
</dbReference>
<feature type="compositionally biased region" description="Basic and acidic residues" evidence="1">
    <location>
        <begin position="1"/>
        <end position="10"/>
    </location>
</feature>
<reference evidence="3 4" key="1">
    <citation type="submission" date="2020-05" db="EMBL/GenBank/DDBJ databases">
        <title>Draft genome sequence of Desulfovibrio psychrotolerans JS1T.</title>
        <authorList>
            <person name="Ueno A."/>
            <person name="Tamazawa S."/>
            <person name="Tamamura S."/>
            <person name="Murakami T."/>
            <person name="Kiyama T."/>
            <person name="Inomata H."/>
            <person name="Amano Y."/>
            <person name="Miyakawa K."/>
            <person name="Tamaki H."/>
            <person name="Naganuma T."/>
            <person name="Kaneko K."/>
        </authorList>
    </citation>
    <scope>NUCLEOTIDE SEQUENCE [LARGE SCALE GENOMIC DNA]</scope>
    <source>
        <strain evidence="3 4">JS1</strain>
    </source>
</reference>
<dbReference type="AlphaFoldDB" id="A0A7J0BUF0"/>
<dbReference type="CDD" id="cd07438">
    <property type="entry name" value="PHP_HisPPase_AMP"/>
    <property type="match status" value="1"/>
</dbReference>
<dbReference type="InterPro" id="IPR016195">
    <property type="entry name" value="Pol/histidinol_Pase-like"/>
</dbReference>
<dbReference type="EMBL" id="BLVP01000007">
    <property type="protein sequence ID" value="GFM36785.1"/>
    <property type="molecule type" value="Genomic_DNA"/>
</dbReference>